<evidence type="ECO:0000256" key="5">
    <source>
        <dbReference type="ARBA" id="ARBA00022777"/>
    </source>
</evidence>
<keyword evidence="5 10" id="KW-0418">Kinase</keyword>
<evidence type="ECO:0000256" key="2">
    <source>
        <dbReference type="ARBA" id="ARBA00012438"/>
    </source>
</evidence>
<dbReference type="SUPFAM" id="SSF47384">
    <property type="entry name" value="Homodimeric domain of signal transducing histidine kinase"/>
    <property type="match status" value="1"/>
</dbReference>
<evidence type="ECO:0000313" key="10">
    <source>
        <dbReference type="EMBL" id="MEY8246216.1"/>
    </source>
</evidence>
<keyword evidence="3" id="KW-0597">Phosphoprotein</keyword>
<dbReference type="CDD" id="cd00082">
    <property type="entry name" value="HisKA"/>
    <property type="match status" value="1"/>
</dbReference>
<feature type="signal peptide" evidence="8">
    <location>
        <begin position="1"/>
        <end position="22"/>
    </location>
</feature>
<protein>
    <recommendedName>
        <fullName evidence="2">histidine kinase</fullName>
        <ecNumber evidence="2">2.7.13.3</ecNumber>
    </recommendedName>
</protein>
<keyword evidence="7" id="KW-1133">Transmembrane helix</keyword>
<sequence length="633" mass="71773">MKTVVKICATVVALMTCFVAFPQTDRLQTGRHILVVTSYNPDTRSTSQNLSEFISMSRDRDPSAYIAVESINSLHLNEAPEWKTRMSDILAKYSGDDTPDVVVLLGQEAWSAFLSQDDENIKRMPAMCGMVSRNIITLPSDTVKLDRWLPESKDIMADFSDFNIVGGYAYEYDLDNNVGLVRRYFPEVDWIMFLTDNSFGGLNMLAWIKANARYYPDYKFEYMDGRVQTFFDANKQVGMLSRHSAIFCGTWRVDKTNDYALGSTTYVLREANPDIPVISLSTIGLGHWAFGGYVPEYKVVGGDLAGACFDYLDSVAGYEKKINIIPSHYVFDYERVIDRGIALDELPAGYELINRPLSFWSQYKYQVIASALILLVIILAFALTLRYMYRINKLKDALLVQREKLQIAKEQAEDASRMKSLFIQNINHEVRTPLNAIVGFAQIVARSEDPSFNKYSEIITANSYDLLKIIDDVMQLANHDTGLQLEKKEISVNALCEQAFLQSEYKRNADVEYRFVPWENEHLVMSYKNVILVVVSNLLHNAFKFTDEGVVMLRCGMMHDNRTVRITVSDTGPGIPNDKHEAVFERFTKLDGFKQGAGLGLAICREAARFIGGDVTIDPDYTSGCRVYFTFPV</sequence>
<comment type="caution">
    <text evidence="10">The sequence shown here is derived from an EMBL/GenBank/DDBJ whole genome shotgun (WGS) entry which is preliminary data.</text>
</comment>
<dbReference type="InterPro" id="IPR050736">
    <property type="entry name" value="Sensor_HK_Regulatory"/>
</dbReference>
<dbReference type="SMART" id="SM00388">
    <property type="entry name" value="HisKA"/>
    <property type="match status" value="1"/>
</dbReference>
<feature type="transmembrane region" description="Helical" evidence="7">
    <location>
        <begin position="365"/>
        <end position="385"/>
    </location>
</feature>
<dbReference type="EC" id="2.7.13.3" evidence="2"/>
<dbReference type="PANTHER" id="PTHR43711">
    <property type="entry name" value="TWO-COMPONENT HISTIDINE KINASE"/>
    <property type="match status" value="1"/>
</dbReference>
<dbReference type="InterPro" id="IPR003594">
    <property type="entry name" value="HATPase_dom"/>
</dbReference>
<dbReference type="Gene3D" id="3.30.565.10">
    <property type="entry name" value="Histidine kinase-like ATPase, C-terminal domain"/>
    <property type="match status" value="1"/>
</dbReference>
<dbReference type="EMBL" id="JBCLPP010000037">
    <property type="protein sequence ID" value="MEY8246216.1"/>
    <property type="molecule type" value="Genomic_DNA"/>
</dbReference>
<dbReference type="Pfam" id="PF00512">
    <property type="entry name" value="HisKA"/>
    <property type="match status" value="1"/>
</dbReference>
<evidence type="ECO:0000256" key="1">
    <source>
        <dbReference type="ARBA" id="ARBA00000085"/>
    </source>
</evidence>
<dbReference type="InterPro" id="IPR005467">
    <property type="entry name" value="His_kinase_dom"/>
</dbReference>
<dbReference type="Proteomes" id="UP001565200">
    <property type="component" value="Unassembled WGS sequence"/>
</dbReference>
<proteinExistence type="predicted"/>
<keyword evidence="7" id="KW-0472">Membrane</keyword>
<dbReference type="InterPro" id="IPR003661">
    <property type="entry name" value="HisK_dim/P_dom"/>
</dbReference>
<gene>
    <name evidence="10" type="ORF">AAK873_11415</name>
</gene>
<reference evidence="10 11" key="1">
    <citation type="submission" date="2024-03" db="EMBL/GenBank/DDBJ databases">
        <title>Mouse gut bacterial collection (mGBC) of GemPharmatech.</title>
        <authorList>
            <person name="He Y."/>
            <person name="Dong L."/>
            <person name="Wu D."/>
            <person name="Gao X."/>
            <person name="Lin Z."/>
        </authorList>
    </citation>
    <scope>NUCLEOTIDE SEQUENCE [LARGE SCALE GENOMIC DNA]</scope>
    <source>
        <strain evidence="10 11">54-13</strain>
    </source>
</reference>
<keyword evidence="7" id="KW-0812">Transmembrane</keyword>
<keyword evidence="8" id="KW-0732">Signal</keyword>
<evidence type="ECO:0000256" key="4">
    <source>
        <dbReference type="ARBA" id="ARBA00022679"/>
    </source>
</evidence>
<feature type="domain" description="Histidine kinase" evidence="9">
    <location>
        <begin position="425"/>
        <end position="633"/>
    </location>
</feature>
<keyword evidence="11" id="KW-1185">Reference proteome</keyword>
<dbReference type="SMART" id="SM00387">
    <property type="entry name" value="HATPase_c"/>
    <property type="match status" value="1"/>
</dbReference>
<dbReference type="RefSeq" id="WP_147438764.1">
    <property type="nucleotide sequence ID" value="NZ_JBCLPP010000037.1"/>
</dbReference>
<evidence type="ECO:0000256" key="8">
    <source>
        <dbReference type="SAM" id="SignalP"/>
    </source>
</evidence>
<dbReference type="PROSITE" id="PS50109">
    <property type="entry name" value="HIS_KIN"/>
    <property type="match status" value="1"/>
</dbReference>
<dbReference type="PANTHER" id="PTHR43711:SF31">
    <property type="entry name" value="HISTIDINE KINASE"/>
    <property type="match status" value="1"/>
</dbReference>
<name>A0ABV4CZW5_9BACT</name>
<evidence type="ECO:0000313" key="11">
    <source>
        <dbReference type="Proteomes" id="UP001565200"/>
    </source>
</evidence>
<dbReference type="InterPro" id="IPR036890">
    <property type="entry name" value="HATPase_C_sf"/>
</dbReference>
<evidence type="ECO:0000256" key="7">
    <source>
        <dbReference type="SAM" id="Phobius"/>
    </source>
</evidence>
<evidence type="ECO:0000256" key="3">
    <source>
        <dbReference type="ARBA" id="ARBA00022553"/>
    </source>
</evidence>
<dbReference type="Gene3D" id="1.10.287.130">
    <property type="match status" value="1"/>
</dbReference>
<evidence type="ECO:0000259" key="9">
    <source>
        <dbReference type="PROSITE" id="PS50109"/>
    </source>
</evidence>
<comment type="catalytic activity">
    <reaction evidence="1">
        <text>ATP + protein L-histidine = ADP + protein N-phospho-L-histidine.</text>
        <dbReference type="EC" id="2.7.13.3"/>
    </reaction>
</comment>
<dbReference type="GO" id="GO:0016301">
    <property type="term" value="F:kinase activity"/>
    <property type="evidence" value="ECO:0007669"/>
    <property type="project" value="UniProtKB-KW"/>
</dbReference>
<evidence type="ECO:0000256" key="6">
    <source>
        <dbReference type="ARBA" id="ARBA00023012"/>
    </source>
</evidence>
<dbReference type="InterPro" id="IPR004358">
    <property type="entry name" value="Sig_transdc_His_kin-like_C"/>
</dbReference>
<dbReference type="InterPro" id="IPR036097">
    <property type="entry name" value="HisK_dim/P_sf"/>
</dbReference>
<organism evidence="10 11">
    <name type="scientific">Heminiphilus faecis</name>
    <dbReference type="NCBI Taxonomy" id="2601703"/>
    <lineage>
        <taxon>Bacteria</taxon>
        <taxon>Pseudomonadati</taxon>
        <taxon>Bacteroidota</taxon>
        <taxon>Bacteroidia</taxon>
        <taxon>Bacteroidales</taxon>
        <taxon>Muribaculaceae</taxon>
        <taxon>Heminiphilus</taxon>
    </lineage>
</organism>
<keyword evidence="4" id="KW-0808">Transferase</keyword>
<dbReference type="PRINTS" id="PR00344">
    <property type="entry name" value="BCTRLSENSOR"/>
</dbReference>
<feature type="chain" id="PRO_5045296368" description="histidine kinase" evidence="8">
    <location>
        <begin position="23"/>
        <end position="633"/>
    </location>
</feature>
<keyword evidence="6" id="KW-0902">Two-component regulatory system</keyword>
<dbReference type="Pfam" id="PF02518">
    <property type="entry name" value="HATPase_c"/>
    <property type="match status" value="1"/>
</dbReference>
<dbReference type="SUPFAM" id="SSF55874">
    <property type="entry name" value="ATPase domain of HSP90 chaperone/DNA topoisomerase II/histidine kinase"/>
    <property type="match status" value="1"/>
</dbReference>
<accession>A0ABV4CZW5</accession>